<evidence type="ECO:0000313" key="2">
    <source>
        <dbReference type="Proteomes" id="UP001153636"/>
    </source>
</evidence>
<dbReference type="EMBL" id="OV651813">
    <property type="protein sequence ID" value="CAH1099049.1"/>
    <property type="molecule type" value="Genomic_DNA"/>
</dbReference>
<dbReference type="AlphaFoldDB" id="A0A9P0G264"/>
<organism evidence="1 2">
    <name type="scientific">Psylliodes chrysocephalus</name>
    <dbReference type="NCBI Taxonomy" id="3402493"/>
    <lineage>
        <taxon>Eukaryota</taxon>
        <taxon>Metazoa</taxon>
        <taxon>Ecdysozoa</taxon>
        <taxon>Arthropoda</taxon>
        <taxon>Hexapoda</taxon>
        <taxon>Insecta</taxon>
        <taxon>Pterygota</taxon>
        <taxon>Neoptera</taxon>
        <taxon>Endopterygota</taxon>
        <taxon>Coleoptera</taxon>
        <taxon>Polyphaga</taxon>
        <taxon>Cucujiformia</taxon>
        <taxon>Chrysomeloidea</taxon>
        <taxon>Chrysomelidae</taxon>
        <taxon>Galerucinae</taxon>
        <taxon>Alticini</taxon>
        <taxon>Psylliodes</taxon>
    </lineage>
</organism>
<name>A0A9P0G264_9CUCU</name>
<keyword evidence="2" id="KW-1185">Reference proteome</keyword>
<protein>
    <submittedName>
        <fullName evidence="1">Uncharacterized protein</fullName>
    </submittedName>
</protein>
<sequence length="319" mass="37204">MFQKFLYLHPPFTERVVNRRKMARKIEEMLFENPPPLILRWDIKLLPSVAHGNVKTLEDIIGVLMTGKDFEHLLGVPVAQKGTGEEMAEVVIREVHRFGLSDNIIGMSFDTTSSNTGLIQGACTRIERESGRTLLWLACRHKLILKGVFEECCNIYQVVLTSRSFESSKICFIKEQRVKMINYLQNVLKDRSHPRENYKELLQLSLLYLGGWSQDEFSFRIPGALHQARWMAKANYTLKIVLFTKQLDMSERELKRMKRIAHFVSLIYVRFWHEAIVSRWAPKNDLSMLQLLNIYPDIDVKKVFLLLLRDTCGICQKQT</sequence>
<reference evidence="1" key="1">
    <citation type="submission" date="2022-01" db="EMBL/GenBank/DDBJ databases">
        <authorList>
            <person name="King R."/>
        </authorList>
    </citation>
    <scope>NUCLEOTIDE SEQUENCE</scope>
</reference>
<evidence type="ECO:0000313" key="1">
    <source>
        <dbReference type="EMBL" id="CAH1099049.1"/>
    </source>
</evidence>
<dbReference type="Proteomes" id="UP001153636">
    <property type="component" value="Chromosome 1"/>
</dbReference>
<gene>
    <name evidence="1" type="ORF">PSYICH_LOCUS771</name>
</gene>
<accession>A0A9P0G264</accession>
<proteinExistence type="predicted"/>
<dbReference type="OrthoDB" id="8057780at2759"/>